<dbReference type="Gene3D" id="3.30.70.330">
    <property type="match status" value="1"/>
</dbReference>
<organism evidence="5 6">
    <name type="scientific">Ramazzottius varieornatus</name>
    <name type="common">Water bear</name>
    <name type="synonym">Tardigrade</name>
    <dbReference type="NCBI Taxonomy" id="947166"/>
    <lineage>
        <taxon>Eukaryota</taxon>
        <taxon>Metazoa</taxon>
        <taxon>Ecdysozoa</taxon>
        <taxon>Tardigrada</taxon>
        <taxon>Eutardigrada</taxon>
        <taxon>Parachela</taxon>
        <taxon>Hypsibioidea</taxon>
        <taxon>Ramazzottiidae</taxon>
        <taxon>Ramazzottius</taxon>
    </lineage>
</organism>
<evidence type="ECO:0000313" key="6">
    <source>
        <dbReference type="Proteomes" id="UP000186922"/>
    </source>
</evidence>
<feature type="region of interest" description="Disordered" evidence="3">
    <location>
        <begin position="215"/>
        <end position="344"/>
    </location>
</feature>
<dbReference type="SUPFAM" id="SSF54928">
    <property type="entry name" value="RNA-binding domain, RBD"/>
    <property type="match status" value="1"/>
</dbReference>
<feature type="compositionally biased region" description="Low complexity" evidence="3">
    <location>
        <begin position="7"/>
        <end position="16"/>
    </location>
</feature>
<feature type="compositionally biased region" description="Gly residues" evidence="3">
    <location>
        <begin position="152"/>
        <end position="168"/>
    </location>
</feature>
<feature type="compositionally biased region" description="Basic and acidic residues" evidence="3">
    <location>
        <begin position="215"/>
        <end position="226"/>
    </location>
</feature>
<protein>
    <recommendedName>
        <fullName evidence="4">RRM domain-containing protein</fullName>
    </recommendedName>
</protein>
<evidence type="ECO:0000256" key="1">
    <source>
        <dbReference type="ARBA" id="ARBA00022884"/>
    </source>
</evidence>
<accession>A0A1D1VJ28</accession>
<evidence type="ECO:0000256" key="2">
    <source>
        <dbReference type="PROSITE-ProRule" id="PRU00176"/>
    </source>
</evidence>
<gene>
    <name evidence="5" type="primary">RvY_12315</name>
    <name evidence="5" type="synonym">RvY_12315.1</name>
    <name evidence="5" type="ORF">RvY_12315-1</name>
</gene>
<feature type="compositionally biased region" description="Gly residues" evidence="3">
    <location>
        <begin position="116"/>
        <end position="129"/>
    </location>
</feature>
<keyword evidence="1 2" id="KW-0694">RNA-binding</keyword>
<dbReference type="OrthoDB" id="48651at2759"/>
<feature type="domain" description="RRM" evidence="4">
    <location>
        <begin position="35"/>
        <end position="111"/>
    </location>
</feature>
<dbReference type="GO" id="GO:0003723">
    <property type="term" value="F:RNA binding"/>
    <property type="evidence" value="ECO:0007669"/>
    <property type="project" value="UniProtKB-UniRule"/>
</dbReference>
<dbReference type="Pfam" id="PF00076">
    <property type="entry name" value="RRM_1"/>
    <property type="match status" value="1"/>
</dbReference>
<reference evidence="5 6" key="1">
    <citation type="journal article" date="2016" name="Nat. Commun.">
        <title>Extremotolerant tardigrade genome and improved radiotolerance of human cultured cells by tardigrade-unique protein.</title>
        <authorList>
            <person name="Hashimoto T."/>
            <person name="Horikawa D.D."/>
            <person name="Saito Y."/>
            <person name="Kuwahara H."/>
            <person name="Kozuka-Hata H."/>
            <person name="Shin-I T."/>
            <person name="Minakuchi Y."/>
            <person name="Ohishi K."/>
            <person name="Motoyama A."/>
            <person name="Aizu T."/>
            <person name="Enomoto A."/>
            <person name="Kondo K."/>
            <person name="Tanaka S."/>
            <person name="Hara Y."/>
            <person name="Koshikawa S."/>
            <person name="Sagara H."/>
            <person name="Miura T."/>
            <person name="Yokobori S."/>
            <person name="Miyagawa K."/>
            <person name="Suzuki Y."/>
            <person name="Kubo T."/>
            <person name="Oyama M."/>
            <person name="Kohara Y."/>
            <person name="Fujiyama A."/>
            <person name="Arakawa K."/>
            <person name="Katayama T."/>
            <person name="Toyoda A."/>
            <person name="Kunieda T."/>
        </authorList>
    </citation>
    <scope>NUCLEOTIDE SEQUENCE [LARGE SCALE GENOMIC DNA]</scope>
    <source>
        <strain evidence="5 6">YOKOZUNA-1</strain>
    </source>
</reference>
<feature type="compositionally biased region" description="Low complexity" evidence="3">
    <location>
        <begin position="253"/>
        <end position="265"/>
    </location>
</feature>
<feature type="region of interest" description="Disordered" evidence="3">
    <location>
        <begin position="1"/>
        <end position="29"/>
    </location>
</feature>
<dbReference type="InterPro" id="IPR035979">
    <property type="entry name" value="RBD_domain_sf"/>
</dbReference>
<dbReference type="PANTHER" id="PTHR23236">
    <property type="entry name" value="EUKARYOTIC TRANSLATION INITIATION FACTOR 4B/4H"/>
    <property type="match status" value="1"/>
</dbReference>
<dbReference type="PANTHER" id="PTHR23236:SF11">
    <property type="entry name" value="EUKARYOTIC TRANSLATION INITIATION FACTOR 4H"/>
    <property type="match status" value="1"/>
</dbReference>
<dbReference type="EMBL" id="BDGG01000007">
    <property type="protein sequence ID" value="GAV01635.1"/>
    <property type="molecule type" value="Genomic_DNA"/>
</dbReference>
<keyword evidence="6" id="KW-1185">Reference proteome</keyword>
<dbReference type="InterPro" id="IPR000504">
    <property type="entry name" value="RRM_dom"/>
</dbReference>
<dbReference type="InterPro" id="IPR012677">
    <property type="entry name" value="Nucleotide-bd_a/b_plait_sf"/>
</dbReference>
<sequence length="369" mass="38500">MASFQQRGGSYNRQYSSGGGSNSGSSNAVPDAPPYTLFIGNLPLSIIQSDIEQIFSQQRPKSVRMNRDRETDDFKGTAFVEFNDREQLIDALGLNGALLEGRSIRVDVAAPRGDRGAPGGRGGGRGGFQGNDRGNLRGGGRGGYQNDSGRDYQGGGGRGGYNHGGGYNGGQSRGAGGYQSGGGGYQSGGGYNNQRGGGSYGGGGGSYGGRDNYGDNRGGYDMDRRGGGGGFGGGGSRYPDRGQGGFNSNDRQGGYNNRSSGGYSNDRSRGGRGYGGGDRPPRTINPNDILPMADPEDAANRPKLNLKPRTVGEPLNQLAEQSEKSRQLFGGAKPREARADEDEVLEKKLQESTEVLTAKVSSLSVTDSS</sequence>
<feature type="compositionally biased region" description="Gly residues" evidence="3">
    <location>
        <begin position="227"/>
        <end position="236"/>
    </location>
</feature>
<evidence type="ECO:0000256" key="3">
    <source>
        <dbReference type="SAM" id="MobiDB-lite"/>
    </source>
</evidence>
<dbReference type="Proteomes" id="UP000186922">
    <property type="component" value="Unassembled WGS sequence"/>
</dbReference>
<evidence type="ECO:0000313" key="5">
    <source>
        <dbReference type="EMBL" id="GAV01635.1"/>
    </source>
</evidence>
<evidence type="ECO:0000259" key="4">
    <source>
        <dbReference type="PROSITE" id="PS50102"/>
    </source>
</evidence>
<name>A0A1D1VJ28_RAMVA</name>
<dbReference type="PROSITE" id="PS50102">
    <property type="entry name" value="RRM"/>
    <property type="match status" value="1"/>
</dbReference>
<dbReference type="AlphaFoldDB" id="A0A1D1VJ28"/>
<dbReference type="SMART" id="SM00360">
    <property type="entry name" value="RRM"/>
    <property type="match status" value="1"/>
</dbReference>
<comment type="caution">
    <text evidence="5">The sequence shown here is derived from an EMBL/GenBank/DDBJ whole genome shotgun (WGS) entry which is preliminary data.</text>
</comment>
<feature type="region of interest" description="Disordered" evidence="3">
    <location>
        <begin position="110"/>
        <end position="168"/>
    </location>
</feature>
<dbReference type="STRING" id="947166.A0A1D1VJ28"/>
<proteinExistence type="predicted"/>